<evidence type="ECO:0000256" key="6">
    <source>
        <dbReference type="SAM" id="MobiDB-lite"/>
    </source>
</evidence>
<proteinExistence type="predicted"/>
<keyword evidence="2" id="KW-0132">Cell division</keyword>
<dbReference type="Pfam" id="PF20168">
    <property type="entry name" value="PDS5"/>
    <property type="match status" value="1"/>
</dbReference>
<dbReference type="SUPFAM" id="SSF48371">
    <property type="entry name" value="ARM repeat"/>
    <property type="match status" value="2"/>
</dbReference>
<gene>
    <name evidence="7" type="ORF">DFP72DRAFT_1150033</name>
</gene>
<organism evidence="7 8">
    <name type="scientific">Ephemerocybe angulata</name>
    <dbReference type="NCBI Taxonomy" id="980116"/>
    <lineage>
        <taxon>Eukaryota</taxon>
        <taxon>Fungi</taxon>
        <taxon>Dikarya</taxon>
        <taxon>Basidiomycota</taxon>
        <taxon>Agaricomycotina</taxon>
        <taxon>Agaricomycetes</taxon>
        <taxon>Agaricomycetidae</taxon>
        <taxon>Agaricales</taxon>
        <taxon>Agaricineae</taxon>
        <taxon>Psathyrellaceae</taxon>
        <taxon>Ephemerocybe</taxon>
    </lineage>
</organism>
<keyword evidence="8" id="KW-1185">Reference proteome</keyword>
<dbReference type="GO" id="GO:0000785">
    <property type="term" value="C:chromatin"/>
    <property type="evidence" value="ECO:0007669"/>
    <property type="project" value="TreeGrafter"/>
</dbReference>
<dbReference type="AlphaFoldDB" id="A0A8H6HI37"/>
<dbReference type="InterPro" id="IPR039776">
    <property type="entry name" value="Pds5"/>
</dbReference>
<dbReference type="GO" id="GO:0051301">
    <property type="term" value="P:cell division"/>
    <property type="evidence" value="ECO:0007669"/>
    <property type="project" value="UniProtKB-KW"/>
</dbReference>
<dbReference type="GO" id="GO:0006281">
    <property type="term" value="P:DNA repair"/>
    <property type="evidence" value="ECO:0007669"/>
    <property type="project" value="TreeGrafter"/>
</dbReference>
<evidence type="ECO:0000256" key="5">
    <source>
        <dbReference type="ARBA" id="ARBA00023306"/>
    </source>
</evidence>
<evidence type="ECO:0000313" key="8">
    <source>
        <dbReference type="Proteomes" id="UP000521943"/>
    </source>
</evidence>
<dbReference type="EMBL" id="JACGCI010000084">
    <property type="protein sequence ID" value="KAF6747194.1"/>
    <property type="molecule type" value="Genomic_DNA"/>
</dbReference>
<dbReference type="OrthoDB" id="200660at2759"/>
<dbReference type="CDD" id="cd19953">
    <property type="entry name" value="PDS5"/>
    <property type="match status" value="1"/>
</dbReference>
<dbReference type="InterPro" id="IPR016024">
    <property type="entry name" value="ARM-type_fold"/>
</dbReference>
<evidence type="ECO:0000256" key="1">
    <source>
        <dbReference type="ARBA" id="ARBA00004123"/>
    </source>
</evidence>
<feature type="compositionally biased region" description="Acidic residues" evidence="6">
    <location>
        <begin position="1191"/>
        <end position="1205"/>
    </location>
</feature>
<comment type="caution">
    <text evidence="7">The sequence shown here is derived from an EMBL/GenBank/DDBJ whole genome shotgun (WGS) entry which is preliminary data.</text>
</comment>
<keyword evidence="4" id="KW-0539">Nucleus</keyword>
<name>A0A8H6HI37_9AGAR</name>
<sequence length="1250" mass="139286">MVAQTRHAAAPSPKGRLDFRDKLVGKALTTDALLKKLKNLHTQLAALDQDHVDVPSLATAKKELIHSTILLHKDRGVKAYAACCLADLLRLYAPDAPYTQPELRDIFQFFFRQLANGLKGADATYYNEYFHLLESLSTVKSVVLVCDLPSADELMVEIFRDFFSLVKRDISKKVELFMADILVALIDEAQALPSEVMDTILSQFADKNARIDQPAFRLAVQICNATADKLQRNVCQYFSDIISSHAEDEDYEEIRVAHDLIKILHRSCPGVLHSVIPLLDEELRADDVTIRTMATQVLGEMFADKAGGDLLKKYPATWTSWCGRKTDKSVPIRLKLVESCKSLIVNRTEGREAVEAMLKEKVLDPDEKVRAAVCKVYSQLDYESALHHVSQEQIQAIAGRGLDKKAAVRFEALNAVGKLYSLAYPEIENNDASAISQFAWIPEEILKITSTSTEIRNVVEQVIAEHILPLPSSASGSKGSDIDEVAWTDRLLCVMRYLSEKSIKSLLGLTGLKAIRPNIYQIYIESCIDYNGGIMDENEEVITRRLNAAIQHLAVIFPDPHKAQEDLHAFAKLNENRLFKLSKTCMDPQTDLKALVKATSEFTRRLTDSSSTLLPTLTIFLRRTSFRILNTSSVPSLLKRVARGTGGSTAGHLVQTAGNAQTLLNFASKCCAGLYKGHVQELVKCLAEERNGVLVEVALQALSGLGKVDGSEGGGGGGGVGGDRKTVERVEGFVRGASWRLAKFGMRYLAFARGAKEVCKRIADGIAEEFSSGEEMEDKDVAARMAALSQLIKFQPKIFESHSGVFTTFLLKKVLMAPITPDAEPEDMDDGEEWFENEDVPDALRARILALKVCRTRCLVHADSDKALDIAKPVLKMYATLLEHNGSLTPTSTQENQIEQPQENPKYLSRLRLQAAVSLLKLASVEQYAGAVAQKFLRLALVVQDSCYNVRFEFLTKLLGVVQPRRVPAMYNVIPFLTVHDPEADIRSIAAAYIENAKKRLTPALRVEYLELIFIRLLHLLAHHPDFSTTHDDLLDIAKYLQLYLDLIATQDNISLLQHLALKAKTVRDAESHSENLYIMAELAQELIKKRASDRSWTIQTYPGKVRLPPDILRPLPSSEAGKEILKTAYLPEETREWLEEMSKTALPKEKKERKRKAPSTKSEGTKRRRKRAKAEEDDEDEDGAGVSSDVDNDEEGGMDVDEEDARTSSPKQATPRPRGTRVSARNKAKAKPKRGTSPLTEQDDEEQEE</sequence>
<dbReference type="PANTHER" id="PTHR12663">
    <property type="entry name" value="ANDROGEN INDUCED INHIBITOR OF PROLIFERATION AS3 / PDS5-RELATED"/>
    <property type="match status" value="1"/>
</dbReference>
<feature type="compositionally biased region" description="Basic and acidic residues" evidence="6">
    <location>
        <begin position="1141"/>
        <end position="1151"/>
    </location>
</feature>
<evidence type="ECO:0000313" key="7">
    <source>
        <dbReference type="EMBL" id="KAF6747194.1"/>
    </source>
</evidence>
<dbReference type="GO" id="GO:0005634">
    <property type="term" value="C:nucleus"/>
    <property type="evidence" value="ECO:0007669"/>
    <property type="project" value="UniProtKB-SubCell"/>
</dbReference>
<evidence type="ECO:0000256" key="2">
    <source>
        <dbReference type="ARBA" id="ARBA00022618"/>
    </source>
</evidence>
<dbReference type="Proteomes" id="UP000521943">
    <property type="component" value="Unassembled WGS sequence"/>
</dbReference>
<accession>A0A8H6HI37</accession>
<dbReference type="GO" id="GO:0007064">
    <property type="term" value="P:mitotic sister chromatid cohesion"/>
    <property type="evidence" value="ECO:0007669"/>
    <property type="project" value="InterPro"/>
</dbReference>
<dbReference type="PANTHER" id="PTHR12663:SF0">
    <property type="entry name" value="PRECOCIOUS DISSOCIATION OF SISTERS 5, ISOFORM A"/>
    <property type="match status" value="1"/>
</dbReference>
<evidence type="ECO:0000256" key="3">
    <source>
        <dbReference type="ARBA" id="ARBA00022776"/>
    </source>
</evidence>
<protein>
    <submittedName>
        <fullName evidence="7">Cohesin-associated protein Pds5</fullName>
    </submittedName>
</protein>
<evidence type="ECO:0000256" key="4">
    <source>
        <dbReference type="ARBA" id="ARBA00023242"/>
    </source>
</evidence>
<reference evidence="7 8" key="1">
    <citation type="submission" date="2020-07" db="EMBL/GenBank/DDBJ databases">
        <title>Comparative genomics of pyrophilous fungi reveals a link between fire events and developmental genes.</title>
        <authorList>
            <consortium name="DOE Joint Genome Institute"/>
            <person name="Steindorff A.S."/>
            <person name="Carver A."/>
            <person name="Calhoun S."/>
            <person name="Stillman K."/>
            <person name="Liu H."/>
            <person name="Lipzen A."/>
            <person name="Pangilinan J."/>
            <person name="Labutti K."/>
            <person name="Bruns T.D."/>
            <person name="Grigoriev I.V."/>
        </authorList>
    </citation>
    <scope>NUCLEOTIDE SEQUENCE [LARGE SCALE GENOMIC DNA]</scope>
    <source>
        <strain evidence="7 8">CBS 144469</strain>
    </source>
</reference>
<feature type="region of interest" description="Disordered" evidence="6">
    <location>
        <begin position="1141"/>
        <end position="1250"/>
    </location>
</feature>
<comment type="subcellular location">
    <subcellularLocation>
        <location evidence="1">Nucleus</location>
    </subcellularLocation>
</comment>
<keyword evidence="3" id="KW-0498">Mitosis</keyword>
<feature type="compositionally biased region" description="Basic residues" evidence="6">
    <location>
        <begin position="1225"/>
        <end position="1235"/>
    </location>
</feature>
<dbReference type="InterPro" id="IPR011989">
    <property type="entry name" value="ARM-like"/>
</dbReference>
<keyword evidence="5" id="KW-0131">Cell cycle</keyword>
<dbReference type="Gene3D" id="1.25.10.10">
    <property type="entry name" value="Leucine-rich Repeat Variant"/>
    <property type="match status" value="1"/>
</dbReference>